<dbReference type="GO" id="GO:0003677">
    <property type="term" value="F:DNA binding"/>
    <property type="evidence" value="ECO:0007669"/>
    <property type="project" value="InterPro"/>
</dbReference>
<dbReference type="Gene3D" id="1.10.443.10">
    <property type="entry name" value="Intergrase catalytic core"/>
    <property type="match status" value="1"/>
</dbReference>
<feature type="region of interest" description="Disordered" evidence="2">
    <location>
        <begin position="435"/>
        <end position="524"/>
    </location>
</feature>
<dbReference type="EMBL" id="SNRW01000260">
    <property type="protein sequence ID" value="KAA6402270.1"/>
    <property type="molecule type" value="Genomic_DNA"/>
</dbReference>
<feature type="region of interest" description="Disordered" evidence="2">
    <location>
        <begin position="1005"/>
        <end position="1059"/>
    </location>
</feature>
<feature type="compositionally biased region" description="Basic and acidic residues" evidence="2">
    <location>
        <begin position="1028"/>
        <end position="1038"/>
    </location>
</feature>
<dbReference type="GO" id="GO:0006310">
    <property type="term" value="P:DNA recombination"/>
    <property type="evidence" value="ECO:0007669"/>
    <property type="project" value="UniProtKB-KW"/>
</dbReference>
<feature type="region of interest" description="Disordered" evidence="2">
    <location>
        <begin position="307"/>
        <end position="363"/>
    </location>
</feature>
<sequence>MLVKGVEFIQKGFFLLFKSEDSEKRLQEKLRICPFSGSREEETAYTEKVEEELRENIIEQIHPEQAKWFNPTFIIPKPHQNWRKILDASALNKEIQTIHFKMNGTDQVRDLIRKGDWATSLDLKSAFHHLIVYPPHRPYLAFEAMGKVYQYRAMPFGTQHSPIFFAQALAMVLTKIRRESEIRILNYVDDLLLLHQNKERLRGQTLTIMKILETFGWTIAQEKSEIEPKQQNNFLGWTWDLKRMYIKMTDLRKQELRYQLKRLNSLTEKQVPIKIKYPASIIGKLNFFKSPSKRSFSIPKANGFSKEKSIKEQRMEREYDSTQGNSPRTLLVARSDSEELRDDIRSEDSRGSNGIGRIFEGLGSDSGTTNRRYFSSTWRMEQGTEEVDKQQEGDGSHILRSIPLRISLYRAANQCDPHQVRQLYRSIRFSKTKSRINISSGSEKNSQAMSTTENTNTDSTYSGSFKQDNRHTKQVEHPGRLFSKERDFHSPMLSVEDNTNSGLVRNRGKQTRGQIRGNKRGSGRGRVVERIFQTMEGRDLLDPPTNSEDWKSPDRLGEVQTQVNHDSTLVARSDMVHVLTNRQQQIPYSWRELSDSEFWEGDVQEEGHVTTRKNCGIPHGPRVYRGRRILTEFLDNINMTKETQKMIIEGQKFNTQKKYLQTMGVFEDWMKENNYTVQDIMNQKIPFKHTEFMTWLTRTRKTMPSSATHHASILNTMLSLIFGTVQVSTTVQRLTTHAISNHQINNPRYGSTWDINQLFDHWRERPESNLLSNEELQTKLASLLMSLCFVRMEEMANIDLSVSIIDDQEQRAAVCIPPKQSVERERYDIRKTEEPKVRPTETFFVWLTRLREHFQQSPTNFIHLFWTENWKRADQRYISTRLERFVQTLGIQNTTANSIRHASSTELAAQGFDGRTINCFTHHTPDSKMNNKFYVFAVNKEQDSIASALVKNHGMKQATQIISKQRGDARVSDGDGLQQSPQGDDLQLSPQETLASPLSLPIISSQHIVEAESPNDHESAKAQNSQMQKDDQDVKPQEEAQNSSMTKDSDRATTAGAQK</sequence>
<protein>
    <submittedName>
        <fullName evidence="5">Putative Transposon Ty3-G Gag-Pol polyprotein</fullName>
    </submittedName>
</protein>
<dbReference type="PROSITE" id="PS50878">
    <property type="entry name" value="RT_POL"/>
    <property type="match status" value="1"/>
</dbReference>
<dbReference type="InterPro" id="IPR002104">
    <property type="entry name" value="Integrase_catalytic"/>
</dbReference>
<dbReference type="InterPro" id="IPR000477">
    <property type="entry name" value="RT_dom"/>
</dbReference>
<dbReference type="InterPro" id="IPR043502">
    <property type="entry name" value="DNA/RNA_pol_sf"/>
</dbReference>
<feature type="compositionally biased region" description="Polar residues" evidence="2">
    <location>
        <begin position="435"/>
        <end position="466"/>
    </location>
</feature>
<dbReference type="AlphaFoldDB" id="A0A5J4X506"/>
<name>A0A5J4X506_9EUKA</name>
<feature type="compositionally biased region" description="Polar residues" evidence="2">
    <location>
        <begin position="977"/>
        <end position="989"/>
    </location>
</feature>
<evidence type="ECO:0000259" key="4">
    <source>
        <dbReference type="PROSITE" id="PS51898"/>
    </source>
</evidence>
<dbReference type="Proteomes" id="UP000324800">
    <property type="component" value="Unassembled WGS sequence"/>
</dbReference>
<dbReference type="SUPFAM" id="SSF56672">
    <property type="entry name" value="DNA/RNA polymerases"/>
    <property type="match status" value="1"/>
</dbReference>
<feature type="domain" description="Reverse transcriptase" evidence="3">
    <location>
        <begin position="56"/>
        <end position="239"/>
    </location>
</feature>
<feature type="region of interest" description="Disordered" evidence="2">
    <location>
        <begin position="960"/>
        <end position="989"/>
    </location>
</feature>
<keyword evidence="1" id="KW-0233">DNA recombination</keyword>
<dbReference type="InterPro" id="IPR052055">
    <property type="entry name" value="Hepadnavirus_pol/RT"/>
</dbReference>
<dbReference type="PANTHER" id="PTHR33050:SF7">
    <property type="entry name" value="RIBONUCLEASE H"/>
    <property type="match status" value="1"/>
</dbReference>
<dbReference type="Pfam" id="PF00589">
    <property type="entry name" value="Phage_integrase"/>
    <property type="match status" value="1"/>
</dbReference>
<dbReference type="InterPro" id="IPR013762">
    <property type="entry name" value="Integrase-like_cat_sf"/>
</dbReference>
<comment type="caution">
    <text evidence="5">The sequence shown here is derived from an EMBL/GenBank/DDBJ whole genome shotgun (WGS) entry which is preliminary data.</text>
</comment>
<evidence type="ECO:0000256" key="2">
    <source>
        <dbReference type="SAM" id="MobiDB-lite"/>
    </source>
</evidence>
<dbReference type="PANTHER" id="PTHR33050">
    <property type="entry name" value="REVERSE TRANSCRIPTASE DOMAIN-CONTAINING PROTEIN"/>
    <property type="match status" value="1"/>
</dbReference>
<evidence type="ECO:0000313" key="5">
    <source>
        <dbReference type="EMBL" id="KAA6402270.1"/>
    </source>
</evidence>
<accession>A0A5J4X506</accession>
<proteinExistence type="predicted"/>
<evidence type="ECO:0000259" key="3">
    <source>
        <dbReference type="PROSITE" id="PS50878"/>
    </source>
</evidence>
<dbReference type="Pfam" id="PF00078">
    <property type="entry name" value="RVT_1"/>
    <property type="match status" value="1"/>
</dbReference>
<feature type="compositionally biased region" description="Basic and acidic residues" evidence="2">
    <location>
        <begin position="307"/>
        <end position="320"/>
    </location>
</feature>
<gene>
    <name evidence="5" type="ORF">EZS28_002201</name>
</gene>
<organism evidence="5 6">
    <name type="scientific">Streblomastix strix</name>
    <dbReference type="NCBI Taxonomy" id="222440"/>
    <lineage>
        <taxon>Eukaryota</taxon>
        <taxon>Metamonada</taxon>
        <taxon>Preaxostyla</taxon>
        <taxon>Oxymonadida</taxon>
        <taxon>Streblomastigidae</taxon>
        <taxon>Streblomastix</taxon>
    </lineage>
</organism>
<dbReference type="Gene3D" id="3.30.70.270">
    <property type="match status" value="1"/>
</dbReference>
<reference evidence="5 6" key="1">
    <citation type="submission" date="2019-03" db="EMBL/GenBank/DDBJ databases">
        <title>Single cell metagenomics reveals metabolic interactions within the superorganism composed of flagellate Streblomastix strix and complex community of Bacteroidetes bacteria on its surface.</title>
        <authorList>
            <person name="Treitli S.C."/>
            <person name="Kolisko M."/>
            <person name="Husnik F."/>
            <person name="Keeling P."/>
            <person name="Hampl V."/>
        </authorList>
    </citation>
    <scope>NUCLEOTIDE SEQUENCE [LARGE SCALE GENOMIC DNA]</scope>
    <source>
        <strain evidence="5">ST1C</strain>
    </source>
</reference>
<dbReference type="Gene3D" id="3.10.10.10">
    <property type="entry name" value="HIV Type 1 Reverse Transcriptase, subunit A, domain 1"/>
    <property type="match status" value="1"/>
</dbReference>
<evidence type="ECO:0000313" key="6">
    <source>
        <dbReference type="Proteomes" id="UP000324800"/>
    </source>
</evidence>
<dbReference type="InterPro" id="IPR043128">
    <property type="entry name" value="Rev_trsase/Diguanyl_cyclase"/>
</dbReference>
<dbReference type="SUPFAM" id="SSF56349">
    <property type="entry name" value="DNA breaking-rejoining enzymes"/>
    <property type="match status" value="1"/>
</dbReference>
<dbReference type="PROSITE" id="PS51898">
    <property type="entry name" value="TYR_RECOMBINASE"/>
    <property type="match status" value="1"/>
</dbReference>
<evidence type="ECO:0000256" key="1">
    <source>
        <dbReference type="ARBA" id="ARBA00023172"/>
    </source>
</evidence>
<feature type="compositionally biased region" description="Basic and acidic residues" evidence="2">
    <location>
        <begin position="335"/>
        <end position="350"/>
    </location>
</feature>
<dbReference type="InterPro" id="IPR011010">
    <property type="entry name" value="DNA_brk_join_enz"/>
</dbReference>
<dbReference type="GO" id="GO:0015074">
    <property type="term" value="P:DNA integration"/>
    <property type="evidence" value="ECO:0007669"/>
    <property type="project" value="InterPro"/>
</dbReference>
<feature type="domain" description="Tyr recombinase" evidence="4">
    <location>
        <begin position="745"/>
        <end position="947"/>
    </location>
</feature>
<feature type="compositionally biased region" description="Basic and acidic residues" evidence="2">
    <location>
        <begin position="467"/>
        <end position="489"/>
    </location>
</feature>